<protein>
    <recommendedName>
        <fullName evidence="5">Secreted protein</fullName>
    </recommendedName>
</protein>
<accession>A0A179GUW4</accession>
<dbReference type="EMBL" id="LSBH01000003">
    <property type="protein sequence ID" value="OAQ81674.1"/>
    <property type="molecule type" value="Genomic_DNA"/>
</dbReference>
<evidence type="ECO:0000256" key="2">
    <source>
        <dbReference type="SAM" id="SignalP"/>
    </source>
</evidence>
<keyword evidence="2" id="KW-0732">Signal</keyword>
<feature type="chain" id="PRO_5008102978" description="Secreted protein" evidence="2">
    <location>
        <begin position="23"/>
        <end position="165"/>
    </location>
</feature>
<gene>
    <name evidence="3" type="ORF">VFPBJ_04258</name>
</gene>
<dbReference type="Proteomes" id="UP000078240">
    <property type="component" value="Unassembled WGS sequence"/>
</dbReference>
<dbReference type="AlphaFoldDB" id="A0A179GUW4"/>
<name>A0A179GUW4_PURLI</name>
<sequence length="165" mass="18085">MMRDRRGLATLLMLGCQSQVVGRDCRGLPCWREHEGKERPPGCWHVPTGKYPEGDATIALTESTQQGTGAPNRQACRPDEDNATPRSPSPAQSSNSRVSRLQRLPEPSEDGARRPRVAASAGVHCHAQRSNARHRWQHLLDAVASPLGLTPGRAPRVPRPPGRTR</sequence>
<comment type="caution">
    <text evidence="3">The sequence shown here is derived from an EMBL/GenBank/DDBJ whole genome shotgun (WGS) entry which is preliminary data.</text>
</comment>
<evidence type="ECO:0000256" key="1">
    <source>
        <dbReference type="SAM" id="MobiDB-lite"/>
    </source>
</evidence>
<feature type="region of interest" description="Disordered" evidence="1">
    <location>
        <begin position="36"/>
        <end position="165"/>
    </location>
</feature>
<feature type="compositionally biased region" description="Polar residues" evidence="1">
    <location>
        <begin position="84"/>
        <end position="99"/>
    </location>
</feature>
<feature type="signal peptide" evidence="2">
    <location>
        <begin position="1"/>
        <end position="22"/>
    </location>
</feature>
<proteinExistence type="predicted"/>
<evidence type="ECO:0000313" key="3">
    <source>
        <dbReference type="EMBL" id="OAQ81674.1"/>
    </source>
</evidence>
<reference evidence="3 4" key="1">
    <citation type="submission" date="2016-01" db="EMBL/GenBank/DDBJ databases">
        <title>Biosynthesis of antibiotic leucinostatins and their inhibition on Phytophthora in bio-control Purpureocillium lilacinum.</title>
        <authorList>
            <person name="Wang G."/>
            <person name="Liu Z."/>
            <person name="Lin R."/>
            <person name="Li E."/>
            <person name="Mao Z."/>
            <person name="Ling J."/>
            <person name="Yin W."/>
            <person name="Xie B."/>
        </authorList>
    </citation>
    <scope>NUCLEOTIDE SEQUENCE [LARGE SCALE GENOMIC DNA]</scope>
    <source>
        <strain evidence="3">PLBJ-1</strain>
    </source>
</reference>
<evidence type="ECO:0000313" key="4">
    <source>
        <dbReference type="Proteomes" id="UP000078240"/>
    </source>
</evidence>
<evidence type="ECO:0008006" key="5">
    <source>
        <dbReference type="Google" id="ProtNLM"/>
    </source>
</evidence>
<organism evidence="3 4">
    <name type="scientific">Purpureocillium lilacinum</name>
    <name type="common">Paecilomyces lilacinus</name>
    <dbReference type="NCBI Taxonomy" id="33203"/>
    <lineage>
        <taxon>Eukaryota</taxon>
        <taxon>Fungi</taxon>
        <taxon>Dikarya</taxon>
        <taxon>Ascomycota</taxon>
        <taxon>Pezizomycotina</taxon>
        <taxon>Sordariomycetes</taxon>
        <taxon>Hypocreomycetidae</taxon>
        <taxon>Hypocreales</taxon>
        <taxon>Ophiocordycipitaceae</taxon>
        <taxon>Purpureocillium</taxon>
    </lineage>
</organism>
<feature type="compositionally biased region" description="Polar residues" evidence="1">
    <location>
        <begin position="60"/>
        <end position="71"/>
    </location>
</feature>